<dbReference type="Proteomes" id="UP001168380">
    <property type="component" value="Unassembled WGS sequence"/>
</dbReference>
<protein>
    <submittedName>
        <fullName evidence="3">META domain-containing protein</fullName>
    </submittedName>
</protein>
<dbReference type="InterPro" id="IPR053147">
    <property type="entry name" value="Hsp_HslJ-like"/>
</dbReference>
<evidence type="ECO:0000259" key="2">
    <source>
        <dbReference type="Pfam" id="PF03724"/>
    </source>
</evidence>
<dbReference type="PROSITE" id="PS51257">
    <property type="entry name" value="PROKAR_LIPOPROTEIN"/>
    <property type="match status" value="1"/>
</dbReference>
<comment type="caution">
    <text evidence="3">The sequence shown here is derived from an EMBL/GenBank/DDBJ whole genome shotgun (WGS) entry which is preliminary data.</text>
</comment>
<feature type="domain" description="DUF306" evidence="2">
    <location>
        <begin position="32"/>
        <end position="136"/>
    </location>
</feature>
<evidence type="ECO:0000256" key="1">
    <source>
        <dbReference type="SAM" id="SignalP"/>
    </source>
</evidence>
<dbReference type="PANTHER" id="PTHR35535:SF1">
    <property type="entry name" value="HEAT SHOCK PROTEIN HSLJ"/>
    <property type="match status" value="1"/>
</dbReference>
<feature type="signal peptide" evidence="1">
    <location>
        <begin position="1"/>
        <end position="18"/>
    </location>
</feature>
<sequence length="143" mass="15723">MSQIVKGLVVFCSLLAVACSPLESEKSSSAPMLEGQWRVESITGDGVIDYSPAQLFFDGQGKLSGNASCNRLFGEYDVADGELIIGEQIGTTRMMCVPALMNQEQKLLSVLPGTHRMQWKQEVLYLLDESGGEILRIIRQQQP</sequence>
<dbReference type="EMBL" id="JAULRT010000052">
    <property type="protein sequence ID" value="MDO3382310.1"/>
    <property type="molecule type" value="Genomic_DNA"/>
</dbReference>
<feature type="chain" id="PRO_5045211566" evidence="1">
    <location>
        <begin position="19"/>
        <end position="143"/>
    </location>
</feature>
<keyword evidence="4" id="KW-1185">Reference proteome</keyword>
<organism evidence="3 4">
    <name type="scientific">Gilvimarinus algae</name>
    <dbReference type="NCBI Taxonomy" id="3058037"/>
    <lineage>
        <taxon>Bacteria</taxon>
        <taxon>Pseudomonadati</taxon>
        <taxon>Pseudomonadota</taxon>
        <taxon>Gammaproteobacteria</taxon>
        <taxon>Cellvibrionales</taxon>
        <taxon>Cellvibrionaceae</taxon>
        <taxon>Gilvimarinus</taxon>
    </lineage>
</organism>
<dbReference type="InterPro" id="IPR005184">
    <property type="entry name" value="DUF306_Meta_HslJ"/>
</dbReference>
<evidence type="ECO:0000313" key="3">
    <source>
        <dbReference type="EMBL" id="MDO3382310.1"/>
    </source>
</evidence>
<gene>
    <name evidence="3" type="ORF">QWI16_08985</name>
</gene>
<dbReference type="Pfam" id="PF03724">
    <property type="entry name" value="META"/>
    <property type="match status" value="1"/>
</dbReference>
<accession>A0ABT8TE05</accession>
<name>A0ABT8TE05_9GAMM</name>
<evidence type="ECO:0000313" key="4">
    <source>
        <dbReference type="Proteomes" id="UP001168380"/>
    </source>
</evidence>
<reference evidence="3" key="1">
    <citation type="submission" date="2023-07" db="EMBL/GenBank/DDBJ databases">
        <title>Gilvimarinus algae sp. nov., isolated from the surface of Kelp.</title>
        <authorList>
            <person name="Sun Y.Y."/>
            <person name="Gong Y."/>
            <person name="Du Z.J."/>
        </authorList>
    </citation>
    <scope>NUCLEOTIDE SEQUENCE</scope>
    <source>
        <strain evidence="3">SDUM040014</strain>
    </source>
</reference>
<dbReference type="Gene3D" id="2.40.128.270">
    <property type="match status" value="1"/>
</dbReference>
<keyword evidence="1" id="KW-0732">Signal</keyword>
<dbReference type="RefSeq" id="WP_302712487.1">
    <property type="nucleotide sequence ID" value="NZ_JAULRT010000052.1"/>
</dbReference>
<dbReference type="InterPro" id="IPR038670">
    <property type="entry name" value="HslJ-like_sf"/>
</dbReference>
<proteinExistence type="predicted"/>
<dbReference type="PANTHER" id="PTHR35535">
    <property type="entry name" value="HEAT SHOCK PROTEIN HSLJ"/>
    <property type="match status" value="1"/>
</dbReference>